<gene>
    <name evidence="1" type="ORF">S01H1_25376</name>
</gene>
<proteinExistence type="predicted"/>
<dbReference type="Gene3D" id="1.10.287.1390">
    <property type="match status" value="1"/>
</dbReference>
<dbReference type="EMBL" id="BARS01015322">
    <property type="protein sequence ID" value="GAF89162.1"/>
    <property type="molecule type" value="Genomic_DNA"/>
</dbReference>
<sequence>LGVKPIQLASMREVDVDKYVEYLKSTFKQVFDALDLDFQEIMGVSKLESFLWNYENK</sequence>
<protein>
    <submittedName>
        <fullName evidence="1">Uncharacterized protein</fullName>
    </submittedName>
</protein>
<name>X0TLZ8_9ZZZZ</name>
<comment type="caution">
    <text evidence="1">The sequence shown here is derived from an EMBL/GenBank/DDBJ whole genome shotgun (WGS) entry which is preliminary data.</text>
</comment>
<feature type="non-terminal residue" evidence="1">
    <location>
        <position position="1"/>
    </location>
</feature>
<reference evidence="1" key="1">
    <citation type="journal article" date="2014" name="Front. Microbiol.">
        <title>High frequency of phylogenetically diverse reductive dehalogenase-homologous genes in deep subseafloor sedimentary metagenomes.</title>
        <authorList>
            <person name="Kawai M."/>
            <person name="Futagami T."/>
            <person name="Toyoda A."/>
            <person name="Takaki Y."/>
            <person name="Nishi S."/>
            <person name="Hori S."/>
            <person name="Arai W."/>
            <person name="Tsubouchi T."/>
            <person name="Morono Y."/>
            <person name="Uchiyama I."/>
            <person name="Ito T."/>
            <person name="Fujiyama A."/>
            <person name="Inagaki F."/>
            <person name="Takami H."/>
        </authorList>
    </citation>
    <scope>NUCLEOTIDE SEQUENCE</scope>
    <source>
        <strain evidence="1">Expedition CK06-06</strain>
    </source>
</reference>
<evidence type="ECO:0000313" key="1">
    <source>
        <dbReference type="EMBL" id="GAF89162.1"/>
    </source>
</evidence>
<dbReference type="AlphaFoldDB" id="X0TLZ8"/>
<organism evidence="1">
    <name type="scientific">marine sediment metagenome</name>
    <dbReference type="NCBI Taxonomy" id="412755"/>
    <lineage>
        <taxon>unclassified sequences</taxon>
        <taxon>metagenomes</taxon>
        <taxon>ecological metagenomes</taxon>
    </lineage>
</organism>
<accession>X0TLZ8</accession>